<name>A0ABR9N5C0_9MICO</name>
<protein>
    <submittedName>
        <fullName evidence="6">Class I SAM-dependent methyltransferase</fullName>
    </submittedName>
</protein>
<dbReference type="InterPro" id="IPR051052">
    <property type="entry name" value="Diverse_substrate_MTase"/>
</dbReference>
<dbReference type="InterPro" id="IPR013216">
    <property type="entry name" value="Methyltransf_11"/>
</dbReference>
<dbReference type="Pfam" id="PF08241">
    <property type="entry name" value="Methyltransf_11"/>
    <property type="match status" value="1"/>
</dbReference>
<gene>
    <name evidence="6" type="ORF">IHE71_24555</name>
</gene>
<keyword evidence="7" id="KW-1185">Reference proteome</keyword>
<dbReference type="PANTHER" id="PTHR44942:SF4">
    <property type="entry name" value="METHYLTRANSFERASE TYPE 11 DOMAIN-CONTAINING PROTEIN"/>
    <property type="match status" value="1"/>
</dbReference>
<proteinExistence type="inferred from homology"/>
<evidence type="ECO:0000256" key="2">
    <source>
        <dbReference type="ARBA" id="ARBA00022603"/>
    </source>
</evidence>
<dbReference type="Gene3D" id="3.40.50.150">
    <property type="entry name" value="Vaccinia Virus protein VP39"/>
    <property type="match status" value="1"/>
</dbReference>
<reference evidence="6 7" key="1">
    <citation type="submission" date="2020-10" db="EMBL/GenBank/DDBJ databases">
        <title>Myceligenerans pegani sp. nov., an endophytic actinomycete isolated from Peganum harmala L. in Xinjiang, China.</title>
        <authorList>
            <person name="Xin L."/>
        </authorList>
    </citation>
    <scope>NUCLEOTIDE SEQUENCE [LARGE SCALE GENOMIC DNA]</scope>
    <source>
        <strain evidence="6 7">TRM65318</strain>
    </source>
</reference>
<feature type="domain" description="Methyltransferase type 11" evidence="5">
    <location>
        <begin position="97"/>
        <end position="184"/>
    </location>
</feature>
<evidence type="ECO:0000256" key="1">
    <source>
        <dbReference type="ARBA" id="ARBA00008361"/>
    </source>
</evidence>
<organism evidence="6 7">
    <name type="scientific">Myceligenerans pegani</name>
    <dbReference type="NCBI Taxonomy" id="2776917"/>
    <lineage>
        <taxon>Bacteria</taxon>
        <taxon>Bacillati</taxon>
        <taxon>Actinomycetota</taxon>
        <taxon>Actinomycetes</taxon>
        <taxon>Micrococcales</taxon>
        <taxon>Promicromonosporaceae</taxon>
        <taxon>Myceligenerans</taxon>
    </lineage>
</organism>
<evidence type="ECO:0000256" key="4">
    <source>
        <dbReference type="SAM" id="MobiDB-lite"/>
    </source>
</evidence>
<dbReference type="Proteomes" id="UP000625527">
    <property type="component" value="Unassembled WGS sequence"/>
</dbReference>
<evidence type="ECO:0000256" key="3">
    <source>
        <dbReference type="ARBA" id="ARBA00022679"/>
    </source>
</evidence>
<evidence type="ECO:0000313" key="6">
    <source>
        <dbReference type="EMBL" id="MBE1878867.1"/>
    </source>
</evidence>
<evidence type="ECO:0000259" key="5">
    <source>
        <dbReference type="Pfam" id="PF08241"/>
    </source>
</evidence>
<feature type="region of interest" description="Disordered" evidence="4">
    <location>
        <begin position="52"/>
        <end position="88"/>
    </location>
</feature>
<sequence length="312" mass="32828">MTGPPGRGRSLREIAVSFGEDAERYDRTRPGYPAELAEVVLAGMGRVGAGRARGGPVGAGPAGIGPGPGRPLPMPSPAGAGSSPPEVLPRQERPAVLDVGIGTGAAAALFRDAGCRITGVEPDGRMAAVARAAGFAVEDGPFDDWDPAGRGYDVVVSGQAWHWVKQRAGAVKAATALRPGGRLAVFWNVCVPEPEVAAALADVYRDVDMGLDFVPWERSPLGGYEKLAGAAVTGIWGSRAFGPVTRRDIPWQVEFTRDAWVDQVPTLAWHERLSPDALERVLEGNARVVDALGGRVTMPYTTLTLLADRRPA</sequence>
<evidence type="ECO:0000313" key="7">
    <source>
        <dbReference type="Proteomes" id="UP000625527"/>
    </source>
</evidence>
<dbReference type="EMBL" id="JADAQT010000112">
    <property type="protein sequence ID" value="MBE1878867.1"/>
    <property type="molecule type" value="Genomic_DNA"/>
</dbReference>
<dbReference type="GO" id="GO:0008168">
    <property type="term" value="F:methyltransferase activity"/>
    <property type="evidence" value="ECO:0007669"/>
    <property type="project" value="UniProtKB-KW"/>
</dbReference>
<keyword evidence="2 6" id="KW-0489">Methyltransferase</keyword>
<dbReference type="InterPro" id="IPR029063">
    <property type="entry name" value="SAM-dependent_MTases_sf"/>
</dbReference>
<accession>A0ABR9N5C0</accession>
<dbReference type="RefSeq" id="WP_192865425.1">
    <property type="nucleotide sequence ID" value="NZ_JADAQT010000112.1"/>
</dbReference>
<dbReference type="SUPFAM" id="SSF53335">
    <property type="entry name" value="S-adenosyl-L-methionine-dependent methyltransferases"/>
    <property type="match status" value="1"/>
</dbReference>
<dbReference type="CDD" id="cd02440">
    <property type="entry name" value="AdoMet_MTases"/>
    <property type="match status" value="1"/>
</dbReference>
<dbReference type="GO" id="GO:0032259">
    <property type="term" value="P:methylation"/>
    <property type="evidence" value="ECO:0007669"/>
    <property type="project" value="UniProtKB-KW"/>
</dbReference>
<feature type="compositionally biased region" description="Gly residues" evidence="4">
    <location>
        <begin position="52"/>
        <end position="67"/>
    </location>
</feature>
<comment type="caution">
    <text evidence="6">The sequence shown here is derived from an EMBL/GenBank/DDBJ whole genome shotgun (WGS) entry which is preliminary data.</text>
</comment>
<comment type="similarity">
    <text evidence="1">Belongs to the methyltransferase superfamily.</text>
</comment>
<keyword evidence="3" id="KW-0808">Transferase</keyword>
<dbReference type="PANTHER" id="PTHR44942">
    <property type="entry name" value="METHYLTRANSF_11 DOMAIN-CONTAINING PROTEIN"/>
    <property type="match status" value="1"/>
</dbReference>